<comment type="caution">
    <text evidence="6">The sequence shown here is derived from an EMBL/GenBank/DDBJ whole genome shotgun (WGS) entry which is preliminary data.</text>
</comment>
<sequence>MSAHVHLCLVLHNHQPIGNFDGVFEQAYQDSYLPFLEVFEPYEQLQISLHTSGPLMLWLAERHPEYLDRLRLLVEAGRVEIIGGPQYEPILTMLPSRDRVGQIESYSRWLERHLGATPKGMWMPERVWESSLTSDIVDAGISYTVLDDYHFRAAGLRTEEMTGFFMTEDDGRLLRIFPGSEHLRYTIPFQPVEATIKHCREVAEKTPGAVLTFGDDGEKFGTWPDTKVHVYERGWLRGLFDALTENSSWLHTVTLNEAIDRTPSRGKVYLPDCSYREMTEWSLPTKAQQTLDHVTHEMESDPHWKDLKNFVRGGYWRNFKRKYEETNEMYARMMHVSRRVADAEAAGVDSGQLAVIRDHLYRGQCNCPYWHGAFGGIYLPHLRNAIYEHLITADNLLAQLTGEFNDTAVTATNDDYNFDGVQEVRLSNDKLCAWVQPGRGGRIYELDVRKISHNLLATLQRRPESYHQKVLAGPNAAGDDVASIHDRVVFKQADLDKRLQYDRYARKSLMDHFYDNDAGMESVWRGEAMERGDFVELPFKTKLRRGGDRVQVQMRREGNAWGIPIVLTKAITLVAGSETMEVTYLLENLPQDRDLHFGVEMNFAGLPAGADDRYFSDENGQRLGQLGETLDLQDATGLGLSDRWLGIDVSLKLDRPSGIWAFPIETVSQSEAGFELVHQSVCVQPHWLVRGDSEGRWHVTIEMSAACEQNAETVDQEQVIQL</sequence>
<dbReference type="Pfam" id="PF03065">
    <property type="entry name" value="Glyco_hydro_57"/>
    <property type="match status" value="1"/>
</dbReference>
<feature type="domain" description="Glycoside hydrolase family 57 N-terminal" evidence="3">
    <location>
        <begin position="9"/>
        <end position="271"/>
    </location>
</feature>
<dbReference type="EMBL" id="JASZZN010000005">
    <property type="protein sequence ID" value="MDM4015483.1"/>
    <property type="molecule type" value="Genomic_DNA"/>
</dbReference>
<feature type="domain" description="Alpha-amylase/4-alpha-glucanotransferase C-terminal" evidence="5">
    <location>
        <begin position="415"/>
        <end position="701"/>
    </location>
</feature>
<dbReference type="PANTHER" id="PTHR41695:SF1">
    <property type="entry name" value="1,4-ALPHA-GLUCAN BRANCHING ENZYME TK1436"/>
    <property type="match status" value="1"/>
</dbReference>
<protein>
    <submittedName>
        <fullName evidence="6">DUF1926 domain-containing protein</fullName>
    </submittedName>
</protein>
<feature type="domain" description="Alpha-amylase/4-alpha-glucanotransferase central" evidence="4">
    <location>
        <begin position="314"/>
        <end position="396"/>
    </location>
</feature>
<evidence type="ECO:0000313" key="7">
    <source>
        <dbReference type="Proteomes" id="UP001239462"/>
    </source>
</evidence>
<evidence type="ECO:0000313" key="6">
    <source>
        <dbReference type="EMBL" id="MDM4015483.1"/>
    </source>
</evidence>
<evidence type="ECO:0000259" key="3">
    <source>
        <dbReference type="Pfam" id="PF03065"/>
    </source>
</evidence>
<dbReference type="CDD" id="cd10793">
    <property type="entry name" value="GH57N_TLGT_like"/>
    <property type="match status" value="1"/>
</dbReference>
<dbReference type="SUPFAM" id="SSF88713">
    <property type="entry name" value="Glycoside hydrolase/deacetylase"/>
    <property type="match status" value="1"/>
</dbReference>
<dbReference type="Gene3D" id="3.20.110.20">
    <property type="match status" value="1"/>
</dbReference>
<keyword evidence="2" id="KW-0119">Carbohydrate metabolism</keyword>
<reference evidence="6 7" key="1">
    <citation type="submission" date="2023-06" db="EMBL/GenBank/DDBJ databases">
        <title>Roseiconus lacunae JC819 isolated from Gulf of Mannar region, Tamil Nadu.</title>
        <authorList>
            <person name="Pk S."/>
            <person name="Ch S."/>
            <person name="Ch V.R."/>
        </authorList>
    </citation>
    <scope>NUCLEOTIDE SEQUENCE [LARGE SCALE GENOMIC DNA]</scope>
    <source>
        <strain evidence="6 7">JC819</strain>
    </source>
</reference>
<comment type="similarity">
    <text evidence="1">Belongs to the glycosyl hydrolase 57 family.</text>
</comment>
<accession>A0ABT7PG79</accession>
<dbReference type="InterPro" id="IPR014718">
    <property type="entry name" value="GH-type_carb-bd"/>
</dbReference>
<dbReference type="Gene3D" id="2.70.98.10">
    <property type="match status" value="1"/>
</dbReference>
<proteinExistence type="inferred from homology"/>
<evidence type="ECO:0000256" key="1">
    <source>
        <dbReference type="ARBA" id="ARBA00006821"/>
    </source>
</evidence>
<name>A0ABT7PG79_9BACT</name>
<dbReference type="InterPro" id="IPR015179">
    <property type="entry name" value="A-amylase/a-glucTrfase_C"/>
</dbReference>
<dbReference type="SUPFAM" id="SSF74650">
    <property type="entry name" value="Galactose mutarotase-like"/>
    <property type="match status" value="1"/>
</dbReference>
<dbReference type="PANTHER" id="PTHR41695">
    <property type="entry name" value="1,4-ALPHA-GLUCAN BRANCHING ENZYME RV3031-RELATED"/>
    <property type="match status" value="1"/>
</dbReference>
<organism evidence="6 7">
    <name type="scientific">Roseiconus lacunae</name>
    <dbReference type="NCBI Taxonomy" id="2605694"/>
    <lineage>
        <taxon>Bacteria</taxon>
        <taxon>Pseudomonadati</taxon>
        <taxon>Planctomycetota</taxon>
        <taxon>Planctomycetia</taxon>
        <taxon>Pirellulales</taxon>
        <taxon>Pirellulaceae</taxon>
        <taxon>Roseiconus</taxon>
    </lineage>
</organism>
<dbReference type="InterPro" id="IPR015178">
    <property type="entry name" value="A-amylase/a-glucTrfase_central"/>
</dbReference>
<dbReference type="Pfam" id="PF09094">
    <property type="entry name" value="AmyA-A_glucT_m"/>
    <property type="match status" value="1"/>
</dbReference>
<evidence type="ECO:0000259" key="4">
    <source>
        <dbReference type="Pfam" id="PF09094"/>
    </source>
</evidence>
<keyword evidence="7" id="KW-1185">Reference proteome</keyword>
<dbReference type="SUPFAM" id="SSF88688">
    <property type="entry name" value="Families 57/38 glycoside transferase middle domain"/>
    <property type="match status" value="1"/>
</dbReference>
<dbReference type="InterPro" id="IPR040042">
    <property type="entry name" value="Branching_enz_MT3115-like"/>
</dbReference>
<evidence type="ECO:0000259" key="5">
    <source>
        <dbReference type="Pfam" id="PF09095"/>
    </source>
</evidence>
<dbReference type="InterPro" id="IPR011013">
    <property type="entry name" value="Gal_mutarotase_sf_dom"/>
</dbReference>
<dbReference type="Proteomes" id="UP001239462">
    <property type="component" value="Unassembled WGS sequence"/>
</dbReference>
<dbReference type="InterPro" id="IPR011330">
    <property type="entry name" value="Glyco_hydro/deAcase_b/a-brl"/>
</dbReference>
<evidence type="ECO:0000256" key="2">
    <source>
        <dbReference type="ARBA" id="ARBA00023277"/>
    </source>
</evidence>
<gene>
    <name evidence="6" type="ORF">QTN89_08595</name>
</gene>
<dbReference type="Pfam" id="PF09095">
    <property type="entry name" value="AmyA-gluTrfs_C"/>
    <property type="match status" value="1"/>
</dbReference>
<dbReference type="InterPro" id="IPR004300">
    <property type="entry name" value="Glyco_hydro_57_N"/>
</dbReference>
<dbReference type="InterPro" id="IPR028995">
    <property type="entry name" value="Glyco_hydro_57/38_cen_sf"/>
</dbReference>
<dbReference type="RefSeq" id="WP_289162976.1">
    <property type="nucleotide sequence ID" value="NZ_CP141221.1"/>
</dbReference>